<feature type="compositionally biased region" description="Basic and acidic residues" evidence="1">
    <location>
        <begin position="57"/>
        <end position="68"/>
    </location>
</feature>
<evidence type="ECO:0000313" key="3">
    <source>
        <dbReference type="Proteomes" id="UP000007797"/>
    </source>
</evidence>
<feature type="region of interest" description="Disordered" evidence="1">
    <location>
        <begin position="44"/>
        <end position="68"/>
    </location>
</feature>
<sequence>MISLAGRVGVLNNTKSMIRMLCISSSSTTTNISNNNIYYKRSLSTSSRGGGGGNNEIDSKQGDDKPSVLSKELRELGVYLPEEMEDAYYEEEFEEEDDEEIDGEDEEVDKSQGEEDDIIDLDKKKKNELTEQEYRMKKLLDMVKLQEKHNPVIFEQAQSKTYEELQAEWEEQQYQKKVEALNKIDFNQEFIVKDTDRSNLFDTVNNQFTAIDRSNNQIQFKNDNNNSVNNNNNQNNNSGNSSSPRITSRRQHFNQLDKSNDDLPDVDISRNDDLSTRLSKIKNKLAKDKMISGRLNVEELSNFYELYRTDPQTNNSQSLADKYSITNDTAQQLLKYYSVPVIVKYNTGTKSAHWSVTFEQ</sequence>
<keyword evidence="3" id="KW-1185">Reference proteome</keyword>
<dbReference type="KEGG" id="dfa:DFA_08102"/>
<dbReference type="OrthoDB" id="20289at2759"/>
<proteinExistence type="predicted"/>
<feature type="region of interest" description="Disordered" evidence="1">
    <location>
        <begin position="90"/>
        <end position="120"/>
    </location>
</feature>
<dbReference type="AlphaFoldDB" id="F4Q561"/>
<reference evidence="3" key="1">
    <citation type="journal article" date="2011" name="Genome Res.">
        <title>Phylogeny-wide analysis of social amoeba genomes highlights ancient origins for complex intercellular communication.</title>
        <authorList>
            <person name="Heidel A.J."/>
            <person name="Lawal H.M."/>
            <person name="Felder M."/>
            <person name="Schilde C."/>
            <person name="Helps N.R."/>
            <person name="Tunggal B."/>
            <person name="Rivero F."/>
            <person name="John U."/>
            <person name="Schleicher M."/>
            <person name="Eichinger L."/>
            <person name="Platzer M."/>
            <person name="Noegel A.A."/>
            <person name="Schaap P."/>
            <person name="Gloeckner G."/>
        </authorList>
    </citation>
    <scope>NUCLEOTIDE SEQUENCE [LARGE SCALE GENOMIC DNA]</scope>
    <source>
        <strain evidence="3">SH3</strain>
    </source>
</reference>
<dbReference type="RefSeq" id="XP_004355604.1">
    <property type="nucleotide sequence ID" value="XM_004355551.1"/>
</dbReference>
<dbReference type="OMA" id="DMIYRIK"/>
<accession>F4Q561</accession>
<evidence type="ECO:0000256" key="1">
    <source>
        <dbReference type="SAM" id="MobiDB-lite"/>
    </source>
</evidence>
<feature type="compositionally biased region" description="Acidic residues" evidence="1">
    <location>
        <begin position="90"/>
        <end position="119"/>
    </location>
</feature>
<gene>
    <name evidence="2" type="ORF">DFA_08102</name>
</gene>
<dbReference type="GeneID" id="14869704"/>
<feature type="region of interest" description="Disordered" evidence="1">
    <location>
        <begin position="221"/>
        <end position="249"/>
    </location>
</feature>
<protein>
    <submittedName>
        <fullName evidence="2">Uncharacterized protein</fullName>
    </submittedName>
</protein>
<organism evidence="2 3">
    <name type="scientific">Cavenderia fasciculata</name>
    <name type="common">Slime mold</name>
    <name type="synonym">Dictyostelium fasciculatum</name>
    <dbReference type="NCBI Taxonomy" id="261658"/>
    <lineage>
        <taxon>Eukaryota</taxon>
        <taxon>Amoebozoa</taxon>
        <taxon>Evosea</taxon>
        <taxon>Eumycetozoa</taxon>
        <taxon>Dictyostelia</taxon>
        <taxon>Acytosteliales</taxon>
        <taxon>Cavenderiaceae</taxon>
        <taxon>Cavenderia</taxon>
    </lineage>
</organism>
<evidence type="ECO:0000313" key="2">
    <source>
        <dbReference type="EMBL" id="EGG17120.1"/>
    </source>
</evidence>
<name>F4Q561_CACFS</name>
<dbReference type="EMBL" id="GL883021">
    <property type="protein sequence ID" value="EGG17120.1"/>
    <property type="molecule type" value="Genomic_DNA"/>
</dbReference>
<feature type="compositionally biased region" description="Low complexity" evidence="1">
    <location>
        <begin position="221"/>
        <end position="243"/>
    </location>
</feature>
<dbReference type="Proteomes" id="UP000007797">
    <property type="component" value="Unassembled WGS sequence"/>
</dbReference>